<dbReference type="STRING" id="67356.AQJ84_26370"/>
<dbReference type="EMBL" id="LGUS01000197">
    <property type="protein sequence ID" value="KOG31416.1"/>
    <property type="molecule type" value="Genomic_DNA"/>
</dbReference>
<dbReference type="SUPFAM" id="SSF55729">
    <property type="entry name" value="Acyl-CoA N-acyltransferases (Nat)"/>
    <property type="match status" value="1"/>
</dbReference>
<keyword evidence="2" id="KW-0808">Transferase</keyword>
<dbReference type="AlphaFoldDB" id="A0A0L8KZZ5"/>
<evidence type="ECO:0000313" key="3">
    <source>
        <dbReference type="Proteomes" id="UP000037251"/>
    </source>
</evidence>
<sequence length="179" mass="19043">MSSLPPSPHADLPPSPHADLLTDRLVLRTWSTAEIEAVAHGTRLGHWAEDFPAEGDQAIAGLLAGHPQWLGEYGHRLIIERESGLAVGSIGLFWPPADGRLELGYGVVATRRGRGYAAEATRALTAFALAAPGVHTVCADIEPSNPASARVLEKAGFRRVGSDDGLVRFRADRAEGALR</sequence>
<dbReference type="GO" id="GO:0005737">
    <property type="term" value="C:cytoplasm"/>
    <property type="evidence" value="ECO:0007669"/>
    <property type="project" value="TreeGrafter"/>
</dbReference>
<dbReference type="RefSeq" id="WP_053192675.1">
    <property type="nucleotide sequence ID" value="NZ_KQ948996.1"/>
</dbReference>
<dbReference type="GO" id="GO:0008999">
    <property type="term" value="F:protein-N-terminal-alanine acetyltransferase activity"/>
    <property type="evidence" value="ECO:0007669"/>
    <property type="project" value="TreeGrafter"/>
</dbReference>
<proteinExistence type="predicted"/>
<dbReference type="Gene3D" id="3.40.630.30">
    <property type="match status" value="1"/>
</dbReference>
<keyword evidence="3" id="KW-1185">Reference proteome</keyword>
<dbReference type="PANTHER" id="PTHR43441">
    <property type="entry name" value="RIBOSOMAL-PROTEIN-SERINE ACETYLTRANSFERASE"/>
    <property type="match status" value="1"/>
</dbReference>
<feature type="domain" description="N-acetyltransferase" evidence="1">
    <location>
        <begin position="33"/>
        <end position="179"/>
    </location>
</feature>
<dbReference type="GO" id="GO:1990189">
    <property type="term" value="F:protein N-terminal-serine acetyltransferase activity"/>
    <property type="evidence" value="ECO:0007669"/>
    <property type="project" value="TreeGrafter"/>
</dbReference>
<dbReference type="Pfam" id="PF13302">
    <property type="entry name" value="Acetyltransf_3"/>
    <property type="match status" value="1"/>
</dbReference>
<gene>
    <name evidence="2" type="ORF">ADK37_31150</name>
</gene>
<dbReference type="OrthoDB" id="4543915at2"/>
<dbReference type="eggNOG" id="COG1670">
    <property type="taxonomic scope" value="Bacteria"/>
</dbReference>
<dbReference type="InterPro" id="IPR000182">
    <property type="entry name" value="GNAT_dom"/>
</dbReference>
<evidence type="ECO:0000313" key="2">
    <source>
        <dbReference type="EMBL" id="KOG31416.1"/>
    </source>
</evidence>
<reference evidence="3" key="1">
    <citation type="submission" date="2015-07" db="EMBL/GenBank/DDBJ databases">
        <authorList>
            <person name="Ju K.-S."/>
            <person name="Doroghazi J.R."/>
            <person name="Metcalf W.W."/>
        </authorList>
    </citation>
    <scope>NUCLEOTIDE SEQUENCE [LARGE SCALE GENOMIC DNA]</scope>
    <source>
        <strain evidence="3">NRRL 2290</strain>
    </source>
</reference>
<comment type="caution">
    <text evidence="2">The sequence shown here is derived from an EMBL/GenBank/DDBJ whole genome shotgun (WGS) entry which is preliminary data.</text>
</comment>
<name>A0A0L8KZZ5_9ACTN</name>
<dbReference type="PANTHER" id="PTHR43441:SF6">
    <property type="entry name" value="N-ACETYLTRANSFERASE DOMAIN-CONTAINING PROTEIN"/>
    <property type="match status" value="1"/>
</dbReference>
<dbReference type="Proteomes" id="UP000037251">
    <property type="component" value="Unassembled WGS sequence"/>
</dbReference>
<protein>
    <submittedName>
        <fullName evidence="2">Acetyltransferase</fullName>
    </submittedName>
</protein>
<accession>A0A0L8KZZ5</accession>
<dbReference type="PATRIC" id="fig|67356.5.peg.6669"/>
<organism evidence="2 3">
    <name type="scientific">Streptomyces resistomycificus</name>
    <dbReference type="NCBI Taxonomy" id="67356"/>
    <lineage>
        <taxon>Bacteria</taxon>
        <taxon>Bacillati</taxon>
        <taxon>Actinomycetota</taxon>
        <taxon>Actinomycetes</taxon>
        <taxon>Kitasatosporales</taxon>
        <taxon>Streptomycetaceae</taxon>
        <taxon>Streptomyces</taxon>
        <taxon>Streptomyces aurantiacus group</taxon>
    </lineage>
</organism>
<dbReference type="PROSITE" id="PS51186">
    <property type="entry name" value="GNAT"/>
    <property type="match status" value="1"/>
</dbReference>
<evidence type="ECO:0000259" key="1">
    <source>
        <dbReference type="PROSITE" id="PS51186"/>
    </source>
</evidence>
<dbReference type="InterPro" id="IPR051908">
    <property type="entry name" value="Ribosomal_N-acetyltransferase"/>
</dbReference>
<dbReference type="InterPro" id="IPR016181">
    <property type="entry name" value="Acyl_CoA_acyltransferase"/>
</dbReference>